<keyword evidence="3 5" id="KW-1133">Transmembrane helix</keyword>
<accession>A0A518JRF4</accession>
<evidence type="ECO:0008006" key="8">
    <source>
        <dbReference type="Google" id="ProtNLM"/>
    </source>
</evidence>
<sequence>MPRYCSAPHPAPDLIERRSSQRTWFNPKAGFAAQAFLLEALQSIDRLWSAHLALSPPPFLPGDTLTHPSTAIEVNVNSSERSTDLQDSPVQYDTSYLNSLRELKFVGCIGLTALAWTLIYSGWKGYSGDSETVAVTLGMPSWIFWGITIPWCATSLATLFFALFVLREDDDDLLEQEPQMQTNSSEDAS</sequence>
<keyword evidence="7" id="KW-1185">Reference proteome</keyword>
<keyword evidence="2 5" id="KW-0812">Transmembrane</keyword>
<protein>
    <recommendedName>
        <fullName evidence="8">DUF997 domain-containing protein</fullName>
    </recommendedName>
</protein>
<comment type="subcellular location">
    <subcellularLocation>
        <location evidence="1">Membrane</location>
        <topology evidence="1">Multi-pass membrane protein</topology>
    </subcellularLocation>
</comment>
<dbReference type="RefSeq" id="WP_145093463.1">
    <property type="nucleotide sequence ID" value="NZ_CP036348.1"/>
</dbReference>
<evidence type="ECO:0000256" key="2">
    <source>
        <dbReference type="ARBA" id="ARBA00022692"/>
    </source>
</evidence>
<proteinExistence type="predicted"/>
<dbReference type="KEGG" id="rcf:Poly24_18310"/>
<evidence type="ECO:0000256" key="1">
    <source>
        <dbReference type="ARBA" id="ARBA00004141"/>
    </source>
</evidence>
<dbReference type="EMBL" id="CP036348">
    <property type="protein sequence ID" value="QDV68123.1"/>
    <property type="molecule type" value="Genomic_DNA"/>
</dbReference>
<dbReference type="AlphaFoldDB" id="A0A518JRF4"/>
<dbReference type="GO" id="GO:0016020">
    <property type="term" value="C:membrane"/>
    <property type="evidence" value="ECO:0007669"/>
    <property type="project" value="UniProtKB-SubCell"/>
</dbReference>
<dbReference type="Proteomes" id="UP000315082">
    <property type="component" value="Chromosome"/>
</dbReference>
<name>A0A518JRF4_9BACT</name>
<evidence type="ECO:0000313" key="6">
    <source>
        <dbReference type="EMBL" id="QDV68123.1"/>
    </source>
</evidence>
<feature type="transmembrane region" description="Helical" evidence="5">
    <location>
        <begin position="143"/>
        <end position="166"/>
    </location>
</feature>
<dbReference type="SUPFAM" id="SSF161098">
    <property type="entry name" value="MetI-like"/>
    <property type="match status" value="1"/>
</dbReference>
<evidence type="ECO:0000313" key="7">
    <source>
        <dbReference type="Proteomes" id="UP000315082"/>
    </source>
</evidence>
<organism evidence="6 7">
    <name type="scientific">Rosistilla carotiformis</name>
    <dbReference type="NCBI Taxonomy" id="2528017"/>
    <lineage>
        <taxon>Bacteria</taxon>
        <taxon>Pseudomonadati</taxon>
        <taxon>Planctomycetota</taxon>
        <taxon>Planctomycetia</taxon>
        <taxon>Pirellulales</taxon>
        <taxon>Pirellulaceae</taxon>
        <taxon>Rosistilla</taxon>
    </lineage>
</organism>
<feature type="transmembrane region" description="Helical" evidence="5">
    <location>
        <begin position="105"/>
        <end position="123"/>
    </location>
</feature>
<keyword evidence="4 5" id="KW-0472">Membrane</keyword>
<dbReference type="OrthoDB" id="290233at2"/>
<evidence type="ECO:0000256" key="5">
    <source>
        <dbReference type="SAM" id="Phobius"/>
    </source>
</evidence>
<evidence type="ECO:0000256" key="3">
    <source>
        <dbReference type="ARBA" id="ARBA00022989"/>
    </source>
</evidence>
<evidence type="ECO:0000256" key="4">
    <source>
        <dbReference type="ARBA" id="ARBA00023136"/>
    </source>
</evidence>
<reference evidence="6 7" key="1">
    <citation type="submission" date="2019-02" db="EMBL/GenBank/DDBJ databases">
        <title>Deep-cultivation of Planctomycetes and their phenomic and genomic characterization uncovers novel biology.</title>
        <authorList>
            <person name="Wiegand S."/>
            <person name="Jogler M."/>
            <person name="Boedeker C."/>
            <person name="Pinto D."/>
            <person name="Vollmers J."/>
            <person name="Rivas-Marin E."/>
            <person name="Kohn T."/>
            <person name="Peeters S.H."/>
            <person name="Heuer A."/>
            <person name="Rast P."/>
            <person name="Oberbeckmann S."/>
            <person name="Bunk B."/>
            <person name="Jeske O."/>
            <person name="Meyerdierks A."/>
            <person name="Storesund J.E."/>
            <person name="Kallscheuer N."/>
            <person name="Luecker S."/>
            <person name="Lage O.M."/>
            <person name="Pohl T."/>
            <person name="Merkel B.J."/>
            <person name="Hornburger P."/>
            <person name="Mueller R.-W."/>
            <person name="Bruemmer F."/>
            <person name="Labrenz M."/>
            <person name="Spormann A.M."/>
            <person name="Op den Camp H."/>
            <person name="Overmann J."/>
            <person name="Amann R."/>
            <person name="Jetten M.S.M."/>
            <person name="Mascher T."/>
            <person name="Medema M.H."/>
            <person name="Devos D.P."/>
            <person name="Kaster A.-K."/>
            <person name="Ovreas L."/>
            <person name="Rohde M."/>
            <person name="Galperin M.Y."/>
            <person name="Jogler C."/>
        </authorList>
    </citation>
    <scope>NUCLEOTIDE SEQUENCE [LARGE SCALE GENOMIC DNA]</scope>
    <source>
        <strain evidence="6 7">Poly24</strain>
    </source>
</reference>
<dbReference type="InterPro" id="IPR035906">
    <property type="entry name" value="MetI-like_sf"/>
</dbReference>
<gene>
    <name evidence="6" type="ORF">Poly24_18310</name>
</gene>